<protein>
    <recommendedName>
        <fullName evidence="3">Lipoprotein</fullName>
    </recommendedName>
</protein>
<evidence type="ECO:0000313" key="1">
    <source>
        <dbReference type="EMBL" id="RRT94578.1"/>
    </source>
</evidence>
<dbReference type="Proteomes" id="UP000267844">
    <property type="component" value="Unassembled WGS sequence"/>
</dbReference>
<dbReference type="RefSeq" id="WP_125348780.1">
    <property type="nucleotide sequence ID" value="NZ_JAIKTW010000005.1"/>
</dbReference>
<gene>
    <name evidence="1" type="ORF">EGI89_00740</name>
</gene>
<reference evidence="1 2" key="1">
    <citation type="submission" date="2018-10" db="EMBL/GenBank/DDBJ databases">
        <title>Transmission dynamics of multidrug resistant bacteria on intensive care unit surfaces.</title>
        <authorList>
            <person name="D'Souza A.W."/>
            <person name="Potter R.F."/>
            <person name="Wallace M."/>
            <person name="Shupe A."/>
            <person name="Patel S."/>
            <person name="Sun S."/>
            <person name="Gul D."/>
            <person name="Kwon J.H."/>
            <person name="Andleeb S."/>
            <person name="Burnham C.-A.D."/>
            <person name="Dantas G."/>
        </authorList>
    </citation>
    <scope>NUCLEOTIDE SEQUENCE [LARGE SCALE GENOMIC DNA]</scope>
    <source>
        <strain evidence="1 2">WF_348</strain>
    </source>
</reference>
<name>A0A427BTP0_9FLAO</name>
<dbReference type="PROSITE" id="PS51257">
    <property type="entry name" value="PROKAR_LIPOPROTEIN"/>
    <property type="match status" value="1"/>
</dbReference>
<evidence type="ECO:0008006" key="3">
    <source>
        <dbReference type="Google" id="ProtNLM"/>
    </source>
</evidence>
<dbReference type="AlphaFoldDB" id="A0A427BTP0"/>
<comment type="caution">
    <text evidence="1">The sequence shown here is derived from an EMBL/GenBank/DDBJ whole genome shotgun (WGS) entry which is preliminary data.</text>
</comment>
<dbReference type="EMBL" id="RHPO01000001">
    <property type="protein sequence ID" value="RRT94578.1"/>
    <property type="molecule type" value="Genomic_DNA"/>
</dbReference>
<organism evidence="1 2">
    <name type="scientific">Empedobacter falsenii</name>
    <dbReference type="NCBI Taxonomy" id="343874"/>
    <lineage>
        <taxon>Bacteria</taxon>
        <taxon>Pseudomonadati</taxon>
        <taxon>Bacteroidota</taxon>
        <taxon>Flavobacteriia</taxon>
        <taxon>Flavobacteriales</taxon>
        <taxon>Weeksellaceae</taxon>
        <taxon>Empedobacter</taxon>
    </lineage>
</organism>
<sequence>MKIIFYFFLLIGLISCKRELTREKHEKLHQDSINQIILAMGINPDSSFSYNKYNKKLKNRNNTDSLIRIVSPSFAEHQFIFYNDTLTYYYFNEFPYDKMCGTGAINDFEDKKITELYKVKKKDLINIKSDTIEHFIQKLETKNSNEGFYPFALILAINKDSIKSKSLNQLRKYLINKNYRYNFRPLSTRERLVANAKFNNTSDDFSKINWDSVYYVDFKKFYPNN</sequence>
<accession>A0A427BTP0</accession>
<proteinExistence type="predicted"/>
<evidence type="ECO:0000313" key="2">
    <source>
        <dbReference type="Proteomes" id="UP000267844"/>
    </source>
</evidence>